<feature type="binding site" evidence="3">
    <location>
        <position position="28"/>
    </location>
    <ligand>
        <name>Zn(2+)</name>
        <dbReference type="ChEBI" id="CHEBI:29105"/>
    </ligand>
</feature>
<dbReference type="NCBIfam" id="NF001638">
    <property type="entry name" value="PRK00418.1"/>
    <property type="match status" value="1"/>
</dbReference>
<evidence type="ECO:0000256" key="1">
    <source>
        <dbReference type="ARBA" id="ARBA00022723"/>
    </source>
</evidence>
<proteinExistence type="inferred from homology"/>
<gene>
    <name evidence="3 5" type="primary">yacG</name>
    <name evidence="5" type="ORF">EZI54_08770</name>
</gene>
<comment type="caution">
    <text evidence="5">The sequence shown here is derived from an EMBL/GenBank/DDBJ whole genome shotgun (WGS) entry which is preliminary data.</text>
</comment>
<dbReference type="Gene3D" id="3.30.50.10">
    <property type="entry name" value="Erythroid Transcription Factor GATA-1, subunit A"/>
    <property type="match status" value="1"/>
</dbReference>
<comment type="subunit">
    <text evidence="3">Interacts with GyrB.</text>
</comment>
<keyword evidence="6" id="KW-1185">Reference proteome</keyword>
<sequence>MLVTCPTCKNDVEWDVNNPYRPFCCERCKLIDLGAWANEEFRIPAEDADPGEFPEADDEQDTPRH</sequence>
<protein>
    <recommendedName>
        <fullName evidence="3">DNA gyrase inhibitor YacG</fullName>
    </recommendedName>
</protein>
<dbReference type="Proteomes" id="UP000313645">
    <property type="component" value="Unassembled WGS sequence"/>
</dbReference>
<feature type="binding site" evidence="3">
    <location>
        <position position="5"/>
    </location>
    <ligand>
        <name>Zn(2+)</name>
        <dbReference type="ChEBI" id="CHEBI:29105"/>
    </ligand>
</feature>
<evidence type="ECO:0000256" key="4">
    <source>
        <dbReference type="SAM" id="MobiDB-lite"/>
    </source>
</evidence>
<dbReference type="RefSeq" id="WP_131481056.1">
    <property type="nucleotide sequence ID" value="NZ_SJDL01000010.1"/>
</dbReference>
<evidence type="ECO:0000313" key="6">
    <source>
        <dbReference type="Proteomes" id="UP000313645"/>
    </source>
</evidence>
<dbReference type="HAMAP" id="MF_00649">
    <property type="entry name" value="DNA_gyrase_inhibitor_YacG"/>
    <property type="match status" value="1"/>
</dbReference>
<keyword evidence="1 3" id="KW-0479">Metal-binding</keyword>
<reference evidence="5 6" key="1">
    <citation type="submission" date="2019-02" db="EMBL/GenBank/DDBJ databases">
        <title>Marinobacter halodurans sp. nov., a marine bacterium isolated from sea tidal flat.</title>
        <authorList>
            <person name="Yoo Y."/>
            <person name="Lee D.W."/>
            <person name="Kim B.S."/>
            <person name="Kim J.-J."/>
        </authorList>
    </citation>
    <scope>NUCLEOTIDE SEQUENCE [LARGE SCALE GENOMIC DNA]</scope>
    <source>
        <strain evidence="5 6">YJ-S3-2</strain>
    </source>
</reference>
<feature type="region of interest" description="Disordered" evidence="4">
    <location>
        <begin position="42"/>
        <end position="65"/>
    </location>
</feature>
<dbReference type="InterPro" id="IPR013088">
    <property type="entry name" value="Znf_NHR/GATA"/>
</dbReference>
<evidence type="ECO:0000313" key="5">
    <source>
        <dbReference type="EMBL" id="TBW56725.1"/>
    </source>
</evidence>
<dbReference type="EMBL" id="SJDL01000010">
    <property type="protein sequence ID" value="TBW56725.1"/>
    <property type="molecule type" value="Genomic_DNA"/>
</dbReference>
<dbReference type="Pfam" id="PF03884">
    <property type="entry name" value="YacG"/>
    <property type="match status" value="1"/>
</dbReference>
<name>A0ABY1ZM15_9GAMM</name>
<feature type="binding site" evidence="3">
    <location>
        <position position="8"/>
    </location>
    <ligand>
        <name>Zn(2+)</name>
        <dbReference type="ChEBI" id="CHEBI:29105"/>
    </ligand>
</feature>
<dbReference type="SUPFAM" id="SSF57716">
    <property type="entry name" value="Glucocorticoid receptor-like (DNA-binding domain)"/>
    <property type="match status" value="1"/>
</dbReference>
<feature type="binding site" evidence="3">
    <location>
        <position position="24"/>
    </location>
    <ligand>
        <name>Zn(2+)</name>
        <dbReference type="ChEBI" id="CHEBI:29105"/>
    </ligand>
</feature>
<feature type="compositionally biased region" description="Acidic residues" evidence="4">
    <location>
        <begin position="46"/>
        <end position="65"/>
    </location>
</feature>
<keyword evidence="2 3" id="KW-0862">Zinc</keyword>
<comment type="cofactor">
    <cofactor evidence="3">
        <name>Zn(2+)</name>
        <dbReference type="ChEBI" id="CHEBI:29105"/>
    </cofactor>
    <text evidence="3">Binds 1 zinc ion.</text>
</comment>
<dbReference type="PANTHER" id="PTHR36150:SF1">
    <property type="entry name" value="DNA GYRASE INHIBITOR YACG"/>
    <property type="match status" value="1"/>
</dbReference>
<dbReference type="PANTHER" id="PTHR36150">
    <property type="entry name" value="DNA GYRASE INHIBITOR YACG"/>
    <property type="match status" value="1"/>
</dbReference>
<dbReference type="InterPro" id="IPR005584">
    <property type="entry name" value="DNA_gyrase_inhibitor_YacG"/>
</dbReference>
<evidence type="ECO:0000256" key="2">
    <source>
        <dbReference type="ARBA" id="ARBA00022833"/>
    </source>
</evidence>
<comment type="function">
    <text evidence="3">Inhibits all the catalytic activities of DNA gyrase by preventing its interaction with DNA. Acts by binding directly to the C-terminal domain of GyrB, which probably disrupts DNA binding by the gyrase.</text>
</comment>
<comment type="similarity">
    <text evidence="3">Belongs to the DNA gyrase inhibitor YacG family.</text>
</comment>
<evidence type="ECO:0000256" key="3">
    <source>
        <dbReference type="HAMAP-Rule" id="MF_00649"/>
    </source>
</evidence>
<organism evidence="5 6">
    <name type="scientific">Marinobacter halodurans</name>
    <dbReference type="NCBI Taxonomy" id="2528979"/>
    <lineage>
        <taxon>Bacteria</taxon>
        <taxon>Pseudomonadati</taxon>
        <taxon>Pseudomonadota</taxon>
        <taxon>Gammaproteobacteria</taxon>
        <taxon>Pseudomonadales</taxon>
        <taxon>Marinobacteraceae</taxon>
        <taxon>Marinobacter</taxon>
    </lineage>
</organism>
<accession>A0ABY1ZM15</accession>